<organism evidence="2 4">
    <name type="scientific">Dracunculus medinensis</name>
    <name type="common">Guinea worm</name>
    <dbReference type="NCBI Taxonomy" id="318479"/>
    <lineage>
        <taxon>Eukaryota</taxon>
        <taxon>Metazoa</taxon>
        <taxon>Ecdysozoa</taxon>
        <taxon>Nematoda</taxon>
        <taxon>Chromadorea</taxon>
        <taxon>Rhabditida</taxon>
        <taxon>Spirurina</taxon>
        <taxon>Dracunculoidea</taxon>
        <taxon>Dracunculidae</taxon>
        <taxon>Dracunculus</taxon>
    </lineage>
</organism>
<proteinExistence type="predicted"/>
<keyword evidence="3" id="KW-1185">Reference proteome</keyword>
<name>A0A0N4U9W2_DRAME</name>
<evidence type="ECO:0000313" key="4">
    <source>
        <dbReference type="WBParaSite" id="DME_0000390201-mRNA-1"/>
    </source>
</evidence>
<evidence type="ECO:0000313" key="1">
    <source>
        <dbReference type="EMBL" id="VDN57934.1"/>
    </source>
</evidence>
<dbReference type="Proteomes" id="UP000038040">
    <property type="component" value="Unplaced"/>
</dbReference>
<dbReference type="Proteomes" id="UP000274756">
    <property type="component" value="Unassembled WGS sequence"/>
</dbReference>
<sequence>MDLDEASNNLPGPTGVKYDDSIATLKIHLVVLGIRAKSTIRASNTDVHLKYDDQSFRILLEVFKMNKKSKPPTKNYIDRRYFEMKKCPGKITVCEYKLMKDQCVLTIRKAVPGLWANALSS</sequence>
<reference evidence="4" key="1">
    <citation type="submission" date="2017-02" db="UniProtKB">
        <authorList>
            <consortium name="WormBaseParasite"/>
        </authorList>
    </citation>
    <scope>IDENTIFICATION</scope>
</reference>
<dbReference type="AlphaFoldDB" id="A0A0N4U9W2"/>
<dbReference type="EMBL" id="UYYG01001164">
    <property type="protein sequence ID" value="VDN57934.1"/>
    <property type="molecule type" value="Genomic_DNA"/>
</dbReference>
<dbReference type="WBParaSite" id="DME_0000390201-mRNA-1">
    <property type="protein sequence ID" value="DME_0000390201-mRNA-1"/>
    <property type="gene ID" value="DME_0000390201"/>
</dbReference>
<protein>
    <submittedName>
        <fullName evidence="4">CS domain-containing protein</fullName>
    </submittedName>
</protein>
<gene>
    <name evidence="1" type="ORF">DME_LOCUS7907</name>
</gene>
<evidence type="ECO:0000313" key="2">
    <source>
        <dbReference type="Proteomes" id="UP000038040"/>
    </source>
</evidence>
<dbReference type="OrthoDB" id="6146649at2759"/>
<accession>A0A0N4U9W2</accession>
<evidence type="ECO:0000313" key="3">
    <source>
        <dbReference type="Proteomes" id="UP000274756"/>
    </source>
</evidence>
<reference evidence="1 3" key="2">
    <citation type="submission" date="2018-11" db="EMBL/GenBank/DDBJ databases">
        <authorList>
            <consortium name="Pathogen Informatics"/>
        </authorList>
    </citation>
    <scope>NUCLEOTIDE SEQUENCE [LARGE SCALE GENOMIC DNA]</scope>
</reference>